<reference evidence="8" key="1">
    <citation type="submission" date="2021-09" db="EMBL/GenBank/DDBJ databases">
        <authorList>
            <consortium name="AG Swart"/>
            <person name="Singh M."/>
            <person name="Singh A."/>
            <person name="Seah K."/>
            <person name="Emmerich C."/>
        </authorList>
    </citation>
    <scope>NUCLEOTIDE SEQUENCE</scope>
    <source>
        <strain evidence="8">ATCC30299</strain>
    </source>
</reference>
<comment type="caution">
    <text evidence="8">The sequence shown here is derived from an EMBL/GenBank/DDBJ whole genome shotgun (WGS) entry which is preliminary data.</text>
</comment>
<dbReference type="InterPro" id="IPR001841">
    <property type="entry name" value="Znf_RING"/>
</dbReference>
<feature type="domain" description="B box-type" evidence="7">
    <location>
        <begin position="94"/>
        <end position="133"/>
    </location>
</feature>
<sequence length="502" mass="57169">MEVPTKINWLKDSHHRIQIKPNPAVLCPMCLKEYDSEHRTPKFLTCGHTICAECIKTKSKGKKTQCPQCNKITSKNSNELATNNSFLSLSKGEKYLYFCSDHKYEIEYYCTDDQKFLCKTCISEHKNHIYFGLCDAITLNIVEEKQKVIDVQETAIESSIDEYKKSLNDINSIIEQINLLVDSHIHALKETEAKMIKDIREGTLACIKQVQDLDEILEVGNLKVELASKFVNLSDSLTEISKIKQHFINASIVEKLSCDTKSQTTAKPPSLAPAHKFLDQLKAKVNYKDLIIGKSFKLPAHGVYDIELAISNIIEENKENQPRRSSVVNWDDVLASLTNHTKPTEDTLPPFEFYSNHGMPKELNLSEILESGDIYTGQYNNEGQKHGRGIYTWTNGDQYIGYWKNDRRTGYGRLIKKNGDVYEGNFFEDKFNGSGVYTFSNKSKYFGFWSDNRMCGQGMFTWSDGASYNGGWLDGKQHGKGTLIDKDGNHIEGEWRHGEKVA</sequence>
<dbReference type="SUPFAM" id="SSF57850">
    <property type="entry name" value="RING/U-box"/>
    <property type="match status" value="1"/>
</dbReference>
<dbReference type="SUPFAM" id="SSF82185">
    <property type="entry name" value="Histone H3 K4-specific methyltransferase SET7/9 N-terminal domain"/>
    <property type="match status" value="1"/>
</dbReference>
<dbReference type="InterPro" id="IPR003409">
    <property type="entry name" value="MORN"/>
</dbReference>
<dbReference type="Gene3D" id="3.30.40.10">
    <property type="entry name" value="Zinc/RING finger domain, C3HC4 (zinc finger)"/>
    <property type="match status" value="1"/>
</dbReference>
<dbReference type="AlphaFoldDB" id="A0AAU9IJQ9"/>
<evidence type="ECO:0008006" key="10">
    <source>
        <dbReference type="Google" id="ProtNLM"/>
    </source>
</evidence>
<dbReference type="SUPFAM" id="SSF57845">
    <property type="entry name" value="B-box zinc-binding domain"/>
    <property type="match status" value="1"/>
</dbReference>
<dbReference type="PROSITE" id="PS00518">
    <property type="entry name" value="ZF_RING_1"/>
    <property type="match status" value="1"/>
</dbReference>
<organism evidence="8 9">
    <name type="scientific">Blepharisma stoltei</name>
    <dbReference type="NCBI Taxonomy" id="1481888"/>
    <lineage>
        <taxon>Eukaryota</taxon>
        <taxon>Sar</taxon>
        <taxon>Alveolata</taxon>
        <taxon>Ciliophora</taxon>
        <taxon>Postciliodesmatophora</taxon>
        <taxon>Heterotrichea</taxon>
        <taxon>Heterotrichida</taxon>
        <taxon>Blepharismidae</taxon>
        <taxon>Blepharisma</taxon>
    </lineage>
</organism>
<dbReference type="InterPro" id="IPR017907">
    <property type="entry name" value="Znf_RING_CS"/>
</dbReference>
<accession>A0AAU9IJQ9</accession>
<evidence type="ECO:0000256" key="5">
    <source>
        <dbReference type="PROSITE-ProRule" id="PRU00024"/>
    </source>
</evidence>
<dbReference type="SMART" id="SM00698">
    <property type="entry name" value="MORN"/>
    <property type="match status" value="5"/>
</dbReference>
<evidence type="ECO:0000256" key="2">
    <source>
        <dbReference type="ARBA" id="ARBA00022737"/>
    </source>
</evidence>
<dbReference type="EMBL" id="CAJZBQ010000012">
    <property type="protein sequence ID" value="CAG9314702.1"/>
    <property type="molecule type" value="Genomic_DNA"/>
</dbReference>
<dbReference type="SMART" id="SM00184">
    <property type="entry name" value="RING"/>
    <property type="match status" value="1"/>
</dbReference>
<evidence type="ECO:0000313" key="8">
    <source>
        <dbReference type="EMBL" id="CAG9314702.1"/>
    </source>
</evidence>
<keyword evidence="4" id="KW-0862">Zinc</keyword>
<gene>
    <name evidence="8" type="ORF">BSTOLATCC_MIC11700</name>
</gene>
<dbReference type="PANTHER" id="PTHR43215:SF14">
    <property type="entry name" value="RADIAL SPOKE HEAD 1 HOMOLOG"/>
    <property type="match status" value="1"/>
</dbReference>
<keyword evidence="2" id="KW-0677">Repeat</keyword>
<protein>
    <recommendedName>
        <fullName evidence="10">RING-type domain-containing protein</fullName>
    </recommendedName>
</protein>
<dbReference type="Pfam" id="PF02493">
    <property type="entry name" value="MORN"/>
    <property type="match status" value="5"/>
</dbReference>
<dbReference type="GO" id="GO:0008270">
    <property type="term" value="F:zinc ion binding"/>
    <property type="evidence" value="ECO:0007669"/>
    <property type="project" value="UniProtKB-KW"/>
</dbReference>
<keyword evidence="9" id="KW-1185">Reference proteome</keyword>
<dbReference type="Gene3D" id="2.20.110.10">
    <property type="entry name" value="Histone H3 K4-specific methyltransferase SET7/9 N-terminal domain"/>
    <property type="match status" value="3"/>
</dbReference>
<evidence type="ECO:0000313" key="9">
    <source>
        <dbReference type="Proteomes" id="UP001162131"/>
    </source>
</evidence>
<dbReference type="Pfam" id="PF14634">
    <property type="entry name" value="zf-RING_5"/>
    <property type="match status" value="1"/>
</dbReference>
<evidence type="ECO:0000256" key="3">
    <source>
        <dbReference type="ARBA" id="ARBA00022771"/>
    </source>
</evidence>
<keyword evidence="3 5" id="KW-0863">Zinc-finger</keyword>
<dbReference type="Proteomes" id="UP001162131">
    <property type="component" value="Unassembled WGS sequence"/>
</dbReference>
<evidence type="ECO:0000256" key="1">
    <source>
        <dbReference type="ARBA" id="ARBA00022723"/>
    </source>
</evidence>
<evidence type="ECO:0000259" key="7">
    <source>
        <dbReference type="PROSITE" id="PS50119"/>
    </source>
</evidence>
<dbReference type="PROSITE" id="PS50119">
    <property type="entry name" value="ZF_BBOX"/>
    <property type="match status" value="1"/>
</dbReference>
<keyword evidence="1" id="KW-0479">Metal-binding</keyword>
<dbReference type="PROSITE" id="PS50089">
    <property type="entry name" value="ZF_RING_2"/>
    <property type="match status" value="1"/>
</dbReference>
<evidence type="ECO:0000256" key="4">
    <source>
        <dbReference type="ARBA" id="ARBA00022833"/>
    </source>
</evidence>
<dbReference type="InterPro" id="IPR000315">
    <property type="entry name" value="Znf_B-box"/>
</dbReference>
<feature type="domain" description="RING-type" evidence="6">
    <location>
        <begin position="27"/>
        <end position="70"/>
    </location>
</feature>
<name>A0AAU9IJQ9_9CILI</name>
<dbReference type="PANTHER" id="PTHR43215">
    <property type="entry name" value="RADIAL SPOKE HEAD 1 HOMOLOG"/>
    <property type="match status" value="1"/>
</dbReference>
<proteinExistence type="predicted"/>
<dbReference type="Gene3D" id="3.30.160.60">
    <property type="entry name" value="Classic Zinc Finger"/>
    <property type="match status" value="1"/>
</dbReference>
<dbReference type="Pfam" id="PF00643">
    <property type="entry name" value="zf-B_box"/>
    <property type="match status" value="1"/>
</dbReference>
<dbReference type="InterPro" id="IPR013083">
    <property type="entry name" value="Znf_RING/FYVE/PHD"/>
</dbReference>
<evidence type="ECO:0000259" key="6">
    <source>
        <dbReference type="PROSITE" id="PS50089"/>
    </source>
</evidence>